<evidence type="ECO:0000313" key="6">
    <source>
        <dbReference type="Proteomes" id="UP001055439"/>
    </source>
</evidence>
<dbReference type="GO" id="GO:0009506">
    <property type="term" value="C:plasmodesma"/>
    <property type="evidence" value="ECO:0007669"/>
    <property type="project" value="TreeGrafter"/>
</dbReference>
<dbReference type="EMBL" id="CP097507">
    <property type="protein sequence ID" value="URE06401.1"/>
    <property type="molecule type" value="Genomic_DNA"/>
</dbReference>
<keyword evidence="6" id="KW-1185">Reference proteome</keyword>
<keyword evidence="3" id="KW-0732">Signal</keyword>
<dbReference type="InterPro" id="IPR008801">
    <property type="entry name" value="RALF"/>
</dbReference>
<keyword evidence="2" id="KW-0372">Hormone</keyword>
<dbReference type="AlphaFoldDB" id="A0A9E7G1I3"/>
<comment type="similarity">
    <text evidence="1">Belongs to the plant rapid alkalinization factor (RALF) family.</text>
</comment>
<reference evidence="5" key="1">
    <citation type="submission" date="2022-05" db="EMBL/GenBank/DDBJ databases">
        <title>The Musa troglodytarum L. genome provides insights into the mechanism of non-climacteric behaviour and enrichment of carotenoids.</title>
        <authorList>
            <person name="Wang J."/>
        </authorList>
    </citation>
    <scope>NUCLEOTIDE SEQUENCE</scope>
    <source>
        <tissue evidence="5">Leaf</tissue>
    </source>
</reference>
<dbReference type="GO" id="GO:0005179">
    <property type="term" value="F:hormone activity"/>
    <property type="evidence" value="ECO:0007669"/>
    <property type="project" value="UniProtKB-KW"/>
</dbReference>
<dbReference type="Pfam" id="PF05498">
    <property type="entry name" value="RALF"/>
    <property type="match status" value="1"/>
</dbReference>
<dbReference type="Proteomes" id="UP001055439">
    <property type="component" value="Chromosome 5"/>
</dbReference>
<gene>
    <name evidence="5" type="ORF">MUK42_10905</name>
</gene>
<evidence type="ECO:0000256" key="1">
    <source>
        <dbReference type="ARBA" id="ARBA00009178"/>
    </source>
</evidence>
<dbReference type="GO" id="GO:0019722">
    <property type="term" value="P:calcium-mediated signaling"/>
    <property type="evidence" value="ECO:0007669"/>
    <property type="project" value="TreeGrafter"/>
</dbReference>
<accession>A0A9E7G1I3</accession>
<protein>
    <submittedName>
        <fullName evidence="5">Rapid ALkalinization Factor (RALF)</fullName>
    </submittedName>
</protein>
<evidence type="ECO:0000256" key="3">
    <source>
        <dbReference type="ARBA" id="ARBA00022729"/>
    </source>
</evidence>
<sequence length="101" mass="11109">MVFVLIVVVGDSSGGTGDELALGWISAGSGYRKSIVECLAKDEFELRTEATHCILTHCNSIPCSRHGASYYNCRLDDWANPYSRSCSAITPFPSLEIRYLD</sequence>
<evidence type="ECO:0000256" key="4">
    <source>
        <dbReference type="ARBA" id="ARBA00023157"/>
    </source>
</evidence>
<evidence type="ECO:0000313" key="5">
    <source>
        <dbReference type="EMBL" id="URE06401.1"/>
    </source>
</evidence>
<dbReference type="PANTHER" id="PTHR33136:SF13">
    <property type="entry name" value="OS10G0328900 PROTEIN"/>
    <property type="match status" value="1"/>
</dbReference>
<evidence type="ECO:0000256" key="2">
    <source>
        <dbReference type="ARBA" id="ARBA00022702"/>
    </source>
</evidence>
<name>A0A9E7G1I3_9LILI</name>
<organism evidence="5 6">
    <name type="scientific">Musa troglodytarum</name>
    <name type="common">fe'i banana</name>
    <dbReference type="NCBI Taxonomy" id="320322"/>
    <lineage>
        <taxon>Eukaryota</taxon>
        <taxon>Viridiplantae</taxon>
        <taxon>Streptophyta</taxon>
        <taxon>Embryophyta</taxon>
        <taxon>Tracheophyta</taxon>
        <taxon>Spermatophyta</taxon>
        <taxon>Magnoliopsida</taxon>
        <taxon>Liliopsida</taxon>
        <taxon>Zingiberales</taxon>
        <taxon>Musaceae</taxon>
        <taxon>Musa</taxon>
    </lineage>
</organism>
<proteinExistence type="inferred from homology"/>
<dbReference type="OrthoDB" id="1613518at2759"/>
<dbReference type="PANTHER" id="PTHR33136">
    <property type="entry name" value="RAPID ALKALINIZATION FACTOR-LIKE"/>
    <property type="match status" value="1"/>
</dbReference>
<keyword evidence="4" id="KW-1015">Disulfide bond</keyword>